<keyword evidence="8" id="KW-0614">Plasmid</keyword>
<organism evidence="8 9">
    <name type="scientific">Agrobacterium tumefaciens</name>
    <dbReference type="NCBI Taxonomy" id="358"/>
    <lineage>
        <taxon>Bacteria</taxon>
        <taxon>Pseudomonadati</taxon>
        <taxon>Pseudomonadota</taxon>
        <taxon>Alphaproteobacteria</taxon>
        <taxon>Hyphomicrobiales</taxon>
        <taxon>Rhizobiaceae</taxon>
        <taxon>Rhizobium/Agrobacterium group</taxon>
        <taxon>Agrobacterium</taxon>
        <taxon>Agrobacterium tumefaciens complex</taxon>
    </lineage>
</organism>
<comment type="subcellular location">
    <subcellularLocation>
        <location evidence="1">Membrane</location>
        <topology evidence="1">Multi-pass membrane protein</topology>
    </subcellularLocation>
</comment>
<keyword evidence="2 6" id="KW-0813">Transport</keyword>
<keyword evidence="3 6" id="KW-0812">Transmembrane</keyword>
<evidence type="ECO:0000256" key="2">
    <source>
        <dbReference type="ARBA" id="ARBA00022448"/>
    </source>
</evidence>
<dbReference type="PANTHER" id="PTHR45724:SF13">
    <property type="entry name" value="AQUAPORIN NIP1-1-RELATED"/>
    <property type="match status" value="1"/>
</dbReference>
<reference evidence="8 9" key="1">
    <citation type="submission" date="2019-04" db="EMBL/GenBank/DDBJ databases">
        <title>Complete genome sequence of Agrobacterium tumefaciens CFBP7129.</title>
        <authorList>
            <person name="Haryono M."/>
            <person name="Lin Y.-C."/>
            <person name="Lai E.-M."/>
            <person name="Kuo C.-H."/>
        </authorList>
    </citation>
    <scope>NUCLEOTIDE SEQUENCE [LARGE SCALE GENOMIC DNA]</scope>
    <source>
        <strain evidence="8 9">CFBP7129</strain>
        <plasmid evidence="9">patcfbp7129a</plasmid>
    </source>
</reference>
<feature type="transmembrane region" description="Helical" evidence="7">
    <location>
        <begin position="90"/>
        <end position="109"/>
    </location>
</feature>
<geneLocation type="plasmid" evidence="9">
    <name>patcfbp7129a</name>
</geneLocation>
<name>A0A4D7YPF4_AGRTU</name>
<dbReference type="AlphaFoldDB" id="A0A4D7YPF4"/>
<evidence type="ECO:0000256" key="1">
    <source>
        <dbReference type="ARBA" id="ARBA00004141"/>
    </source>
</evidence>
<feature type="transmembrane region" description="Helical" evidence="7">
    <location>
        <begin position="199"/>
        <end position="220"/>
    </location>
</feature>
<dbReference type="InterPro" id="IPR034294">
    <property type="entry name" value="Aquaporin_transptr"/>
</dbReference>
<dbReference type="PRINTS" id="PR00783">
    <property type="entry name" value="MINTRINSICP"/>
</dbReference>
<comment type="similarity">
    <text evidence="6">Belongs to the MIP/aquaporin (TC 1.A.8) family.</text>
</comment>
<evidence type="ECO:0000256" key="3">
    <source>
        <dbReference type="ARBA" id="ARBA00022692"/>
    </source>
</evidence>
<proteinExistence type="inferred from homology"/>
<feature type="transmembrane region" description="Helical" evidence="7">
    <location>
        <begin position="156"/>
        <end position="179"/>
    </location>
</feature>
<protein>
    <submittedName>
        <fullName evidence="8">Aquaporin family protein</fullName>
    </submittedName>
</protein>
<feature type="transmembrane region" description="Helical" evidence="7">
    <location>
        <begin position="12"/>
        <end position="33"/>
    </location>
</feature>
<feature type="transmembrane region" description="Helical" evidence="7">
    <location>
        <begin position="129"/>
        <end position="149"/>
    </location>
</feature>
<evidence type="ECO:0000313" key="8">
    <source>
        <dbReference type="EMBL" id="QCL97647.1"/>
    </source>
</evidence>
<evidence type="ECO:0000256" key="5">
    <source>
        <dbReference type="ARBA" id="ARBA00023136"/>
    </source>
</evidence>
<evidence type="ECO:0000256" key="7">
    <source>
        <dbReference type="SAM" id="Phobius"/>
    </source>
</evidence>
<dbReference type="Proteomes" id="UP000298649">
    <property type="component" value="Plasmid pAtCFBP7129a"/>
</dbReference>
<gene>
    <name evidence="8" type="ORF">CFBP7129_25755</name>
</gene>
<dbReference type="GO" id="GO:0015267">
    <property type="term" value="F:channel activity"/>
    <property type="evidence" value="ECO:0007669"/>
    <property type="project" value="InterPro"/>
</dbReference>
<dbReference type="RefSeq" id="WP_137006007.1">
    <property type="nucleotide sequence ID" value="NZ_CP039924.1"/>
</dbReference>
<evidence type="ECO:0000313" key="9">
    <source>
        <dbReference type="Proteomes" id="UP000298649"/>
    </source>
</evidence>
<dbReference type="GO" id="GO:0016020">
    <property type="term" value="C:membrane"/>
    <property type="evidence" value="ECO:0007669"/>
    <property type="project" value="UniProtKB-SubCell"/>
</dbReference>
<dbReference type="SUPFAM" id="SSF81338">
    <property type="entry name" value="Aquaporin-like"/>
    <property type="match status" value="1"/>
</dbReference>
<keyword evidence="5 7" id="KW-0472">Membrane</keyword>
<dbReference type="PANTHER" id="PTHR45724">
    <property type="entry name" value="AQUAPORIN NIP2-1"/>
    <property type="match status" value="1"/>
</dbReference>
<accession>A0A4D7YPF4</accession>
<dbReference type="Pfam" id="PF00230">
    <property type="entry name" value="MIP"/>
    <property type="match status" value="1"/>
</dbReference>
<dbReference type="InterPro" id="IPR000425">
    <property type="entry name" value="MIP"/>
</dbReference>
<sequence length="236" mass="24697">MTTHAFPRSRRLAAEALGTALLVATVVGSGIMADKLTADTALALLGNTLATGAILVVLISLLGPISGAHFNPVVTLVFTLRRALSVSDAVAYSMVQIAGGIAGALLAHAMFGLPLLQLSGTVRTGPAQWLAEVTATFGLLLTILTGIRFRQNEVPWLVALYITAAYWFTASTSFANPAVAIARSLTDTFAGIRPLDLPGFIIAETLGALLALVLVGWLLMESRPSDKPLPKPEVLL</sequence>
<evidence type="ECO:0000256" key="4">
    <source>
        <dbReference type="ARBA" id="ARBA00022989"/>
    </source>
</evidence>
<dbReference type="InterPro" id="IPR023271">
    <property type="entry name" value="Aquaporin-like"/>
</dbReference>
<evidence type="ECO:0000256" key="6">
    <source>
        <dbReference type="RuleBase" id="RU000477"/>
    </source>
</evidence>
<dbReference type="EMBL" id="CP039924">
    <property type="protein sequence ID" value="QCL97647.1"/>
    <property type="molecule type" value="Genomic_DNA"/>
</dbReference>
<keyword evidence="4 7" id="KW-1133">Transmembrane helix</keyword>
<feature type="transmembrane region" description="Helical" evidence="7">
    <location>
        <begin position="53"/>
        <end position="78"/>
    </location>
</feature>
<dbReference type="Gene3D" id="1.20.1080.10">
    <property type="entry name" value="Glycerol uptake facilitator protein"/>
    <property type="match status" value="2"/>
</dbReference>